<dbReference type="RefSeq" id="WP_144543411.1">
    <property type="nucleotide sequence ID" value="NZ_CBCSDC010000034.1"/>
</dbReference>
<dbReference type="AlphaFoldDB" id="A0A562JPJ7"/>
<dbReference type="EMBL" id="VLKI01000009">
    <property type="protein sequence ID" value="TWH85102.1"/>
    <property type="molecule type" value="Genomic_DNA"/>
</dbReference>
<protein>
    <submittedName>
        <fullName evidence="5">Fatty-acyl-CoA synthase</fullName>
    </submittedName>
</protein>
<evidence type="ECO:0000256" key="1">
    <source>
        <dbReference type="ARBA" id="ARBA00006432"/>
    </source>
</evidence>
<dbReference type="InterPro" id="IPR025110">
    <property type="entry name" value="AMP-bd_C"/>
</dbReference>
<dbReference type="SUPFAM" id="SSF56801">
    <property type="entry name" value="Acetyl-CoA synthetase-like"/>
    <property type="match status" value="1"/>
</dbReference>
<keyword evidence="6" id="KW-1185">Reference proteome</keyword>
<dbReference type="FunFam" id="3.30.300.30:FF:000008">
    <property type="entry name" value="2,3-dihydroxybenzoate-AMP ligase"/>
    <property type="match status" value="1"/>
</dbReference>
<dbReference type="CDD" id="cd17631">
    <property type="entry name" value="FACL_FadD13-like"/>
    <property type="match status" value="1"/>
</dbReference>
<evidence type="ECO:0000313" key="5">
    <source>
        <dbReference type="EMBL" id="TWH85102.1"/>
    </source>
</evidence>
<dbReference type="GO" id="GO:0006631">
    <property type="term" value="P:fatty acid metabolic process"/>
    <property type="evidence" value="ECO:0007669"/>
    <property type="project" value="TreeGrafter"/>
</dbReference>
<name>A0A562JPJ7_9BACI</name>
<comment type="similarity">
    <text evidence="1">Belongs to the ATP-dependent AMP-binding enzyme family.</text>
</comment>
<organism evidence="5 6">
    <name type="scientific">Cytobacillus oceanisediminis</name>
    <dbReference type="NCBI Taxonomy" id="665099"/>
    <lineage>
        <taxon>Bacteria</taxon>
        <taxon>Bacillati</taxon>
        <taxon>Bacillota</taxon>
        <taxon>Bacilli</taxon>
        <taxon>Bacillales</taxon>
        <taxon>Bacillaceae</taxon>
        <taxon>Cytobacillus</taxon>
    </lineage>
</organism>
<evidence type="ECO:0000313" key="6">
    <source>
        <dbReference type="Proteomes" id="UP000318667"/>
    </source>
</evidence>
<dbReference type="PANTHER" id="PTHR43201">
    <property type="entry name" value="ACYL-COA SYNTHETASE"/>
    <property type="match status" value="1"/>
</dbReference>
<proteinExistence type="inferred from homology"/>
<feature type="domain" description="AMP-dependent synthetase/ligase" evidence="3">
    <location>
        <begin position="9"/>
        <end position="361"/>
    </location>
</feature>
<accession>A0A562JPJ7</accession>
<dbReference type="GO" id="GO:0031956">
    <property type="term" value="F:medium-chain fatty acid-CoA ligase activity"/>
    <property type="evidence" value="ECO:0007669"/>
    <property type="project" value="TreeGrafter"/>
</dbReference>
<dbReference type="InterPro" id="IPR020845">
    <property type="entry name" value="AMP-binding_CS"/>
</dbReference>
<feature type="domain" description="AMP-binding enzyme C-terminal" evidence="4">
    <location>
        <begin position="411"/>
        <end position="486"/>
    </location>
</feature>
<reference evidence="5 6" key="1">
    <citation type="journal article" date="2015" name="Stand. Genomic Sci.">
        <title>Genomic Encyclopedia of Bacterial and Archaeal Type Strains, Phase III: the genomes of soil and plant-associated and newly described type strains.</title>
        <authorList>
            <person name="Whitman W.B."/>
            <person name="Woyke T."/>
            <person name="Klenk H.P."/>
            <person name="Zhou Y."/>
            <person name="Lilburn T.G."/>
            <person name="Beck B.J."/>
            <person name="De Vos P."/>
            <person name="Vandamme P."/>
            <person name="Eisen J.A."/>
            <person name="Garrity G."/>
            <person name="Hugenholtz P."/>
            <person name="Kyrpides N.C."/>
        </authorList>
    </citation>
    <scope>NUCLEOTIDE SEQUENCE [LARGE SCALE GENOMIC DNA]</scope>
    <source>
        <strain evidence="5 6">CGMCC 1.10115</strain>
    </source>
</reference>
<dbReference type="NCBIfam" id="NF004837">
    <property type="entry name" value="PRK06187.1"/>
    <property type="match status" value="1"/>
</dbReference>
<dbReference type="InterPro" id="IPR000873">
    <property type="entry name" value="AMP-dep_synth/lig_dom"/>
</dbReference>
<dbReference type="Proteomes" id="UP000318667">
    <property type="component" value="Unassembled WGS sequence"/>
</dbReference>
<dbReference type="OrthoDB" id="9757771at2"/>
<gene>
    <name evidence="5" type="ORF">IQ19_03338</name>
</gene>
<dbReference type="Pfam" id="PF00501">
    <property type="entry name" value="AMP-binding"/>
    <property type="match status" value="1"/>
</dbReference>
<dbReference type="InterPro" id="IPR045851">
    <property type="entry name" value="AMP-bd_C_sf"/>
</dbReference>
<keyword evidence="2" id="KW-0436">Ligase</keyword>
<dbReference type="GeneID" id="65404490"/>
<dbReference type="PROSITE" id="PS00455">
    <property type="entry name" value="AMP_BINDING"/>
    <property type="match status" value="1"/>
</dbReference>
<dbReference type="InterPro" id="IPR042099">
    <property type="entry name" value="ANL_N_sf"/>
</dbReference>
<comment type="caution">
    <text evidence="5">The sequence shown here is derived from an EMBL/GenBank/DDBJ whole genome shotgun (WGS) entry which is preliminary data.</text>
</comment>
<sequence length="508" mass="57242">MGREFDWLENRAGLKPDSIAIIDAEQNKKWTYSEIYSRTESLAGWLNGQGIQKGDRVALLAPNDISYFDLLFACGKIGAIFVPVNWRLSIEEMKYILEDCTPKIVAYHSQFSDTVDQLENNAFKSLRINGEQYNQVAVSSLRVNYNELLNETDPLAMIYTGGTTGKPKGVVLSHQSILWNGLNTVVSWNLSEEDITLTYMPLFHTGGLNALSIPLLMTGGTVVLGNDYDPRKAIEYLNHYRCTIVLLVPTMYHMMTETSQFQQSSFPYMKVFLSGGAPCPLDIYEKFKKKGLLFKEGYGLTEAGPNNFFIKPEEADDKRGSVGKPMVFNKIKIIKENGLEAGPHEVGELLVKGKHSFSCYWNNEKATQAALKNGWLHTGDLAKRDKEGYYYIVGRKKDMIITGGENVYPLEVEHWLSSHPQINEAAVIGIPDRKWGETVSAFISLKGDQTLSTADLKEYCGCRLGRYKIPKHIFFVKELPKTPVGKIDKKKLKMLGRQLTQEKKDSIS</sequence>
<evidence type="ECO:0000259" key="3">
    <source>
        <dbReference type="Pfam" id="PF00501"/>
    </source>
</evidence>
<evidence type="ECO:0000256" key="2">
    <source>
        <dbReference type="ARBA" id="ARBA00022598"/>
    </source>
</evidence>
<dbReference type="Pfam" id="PF13193">
    <property type="entry name" value="AMP-binding_C"/>
    <property type="match status" value="1"/>
</dbReference>
<dbReference type="Gene3D" id="3.30.300.30">
    <property type="match status" value="1"/>
</dbReference>
<dbReference type="PANTHER" id="PTHR43201:SF5">
    <property type="entry name" value="MEDIUM-CHAIN ACYL-COA LIGASE ACSF2, MITOCHONDRIAL"/>
    <property type="match status" value="1"/>
</dbReference>
<evidence type="ECO:0000259" key="4">
    <source>
        <dbReference type="Pfam" id="PF13193"/>
    </source>
</evidence>
<dbReference type="Gene3D" id="3.40.50.12780">
    <property type="entry name" value="N-terminal domain of ligase-like"/>
    <property type="match status" value="1"/>
</dbReference>